<keyword evidence="2" id="KW-0768">Sushi</keyword>
<feature type="domain" description="Sushi" evidence="7">
    <location>
        <begin position="28"/>
        <end position="82"/>
    </location>
</feature>
<dbReference type="SUPFAM" id="SSF57535">
    <property type="entry name" value="Complement control module/SCR domain"/>
    <property type="match status" value="2"/>
</dbReference>
<dbReference type="GO" id="GO:0016020">
    <property type="term" value="C:membrane"/>
    <property type="evidence" value="ECO:0007669"/>
    <property type="project" value="InterPro"/>
</dbReference>
<evidence type="ECO:0000256" key="5">
    <source>
        <dbReference type="SAM" id="SignalP"/>
    </source>
</evidence>
<evidence type="ECO:0000313" key="9">
    <source>
        <dbReference type="Proteomes" id="UP001497497"/>
    </source>
</evidence>
<protein>
    <submittedName>
        <fullName evidence="8">Uncharacterized protein</fullName>
    </submittedName>
</protein>
<dbReference type="PANTHER" id="PTHR23282">
    <property type="entry name" value="APICAL ENDOSOMAL GLYCOPROTEIN PRECURSOR"/>
    <property type="match status" value="1"/>
</dbReference>
<evidence type="ECO:0000313" key="8">
    <source>
        <dbReference type="EMBL" id="CAL1532685.1"/>
    </source>
</evidence>
<dbReference type="EMBL" id="CAXITT010000122">
    <property type="protein sequence ID" value="CAL1532685.1"/>
    <property type="molecule type" value="Genomic_DNA"/>
</dbReference>
<dbReference type="PROSITE" id="PS50923">
    <property type="entry name" value="SUSHI"/>
    <property type="match status" value="2"/>
</dbReference>
<feature type="chain" id="PRO_5044021975" evidence="5">
    <location>
        <begin position="26"/>
        <end position="777"/>
    </location>
</feature>
<feature type="transmembrane region" description="Helical" evidence="4">
    <location>
        <begin position="723"/>
        <end position="749"/>
    </location>
</feature>
<feature type="domain" description="MAM" evidence="6">
    <location>
        <begin position="141"/>
        <end position="312"/>
    </location>
</feature>
<feature type="compositionally biased region" description="Low complexity" evidence="3">
    <location>
        <begin position="415"/>
        <end position="520"/>
    </location>
</feature>
<dbReference type="SMART" id="SM00137">
    <property type="entry name" value="MAM"/>
    <property type="match status" value="1"/>
</dbReference>
<dbReference type="InterPro" id="IPR013320">
    <property type="entry name" value="ConA-like_dom_sf"/>
</dbReference>
<feature type="signal peptide" evidence="5">
    <location>
        <begin position="1"/>
        <end position="25"/>
    </location>
</feature>
<keyword evidence="4" id="KW-1133">Transmembrane helix</keyword>
<dbReference type="InterPro" id="IPR000436">
    <property type="entry name" value="Sushi_SCR_CCP_dom"/>
</dbReference>
<dbReference type="Pfam" id="PF00084">
    <property type="entry name" value="Sushi"/>
    <property type="match status" value="2"/>
</dbReference>
<comment type="caution">
    <text evidence="2">Lacks conserved residue(s) required for the propagation of feature annotation.</text>
</comment>
<keyword evidence="1 2" id="KW-1015">Disulfide bond</keyword>
<organism evidence="8 9">
    <name type="scientific">Lymnaea stagnalis</name>
    <name type="common">Great pond snail</name>
    <name type="synonym">Helix stagnalis</name>
    <dbReference type="NCBI Taxonomy" id="6523"/>
    <lineage>
        <taxon>Eukaryota</taxon>
        <taxon>Metazoa</taxon>
        <taxon>Spiralia</taxon>
        <taxon>Lophotrochozoa</taxon>
        <taxon>Mollusca</taxon>
        <taxon>Gastropoda</taxon>
        <taxon>Heterobranchia</taxon>
        <taxon>Euthyneura</taxon>
        <taxon>Panpulmonata</taxon>
        <taxon>Hygrophila</taxon>
        <taxon>Lymnaeoidea</taxon>
        <taxon>Lymnaeidae</taxon>
        <taxon>Lymnaea</taxon>
    </lineage>
</organism>
<evidence type="ECO:0000256" key="2">
    <source>
        <dbReference type="PROSITE-ProRule" id="PRU00302"/>
    </source>
</evidence>
<keyword evidence="4" id="KW-0812">Transmembrane</keyword>
<dbReference type="SMART" id="SM00032">
    <property type="entry name" value="CCP"/>
    <property type="match status" value="2"/>
</dbReference>
<feature type="region of interest" description="Disordered" evidence="3">
    <location>
        <begin position="350"/>
        <end position="380"/>
    </location>
</feature>
<dbReference type="CDD" id="cd00033">
    <property type="entry name" value="CCP"/>
    <property type="match status" value="2"/>
</dbReference>
<dbReference type="Pfam" id="PF00629">
    <property type="entry name" value="MAM"/>
    <property type="match status" value="1"/>
</dbReference>
<dbReference type="Gene3D" id="2.10.70.10">
    <property type="entry name" value="Complement Module, domain 1"/>
    <property type="match status" value="2"/>
</dbReference>
<feature type="compositionally biased region" description="Low complexity" evidence="3">
    <location>
        <begin position="364"/>
        <end position="375"/>
    </location>
</feature>
<dbReference type="Gene3D" id="2.60.120.200">
    <property type="match status" value="1"/>
</dbReference>
<feature type="compositionally biased region" description="Polar residues" evidence="3">
    <location>
        <begin position="556"/>
        <end position="565"/>
    </location>
</feature>
<dbReference type="InterPro" id="IPR035976">
    <property type="entry name" value="Sushi/SCR/CCP_sf"/>
</dbReference>
<keyword evidence="4" id="KW-0472">Membrane</keyword>
<feature type="compositionally biased region" description="Basic and acidic residues" evidence="3">
    <location>
        <begin position="680"/>
        <end position="692"/>
    </location>
</feature>
<feature type="compositionally biased region" description="Low complexity" evidence="3">
    <location>
        <begin position="533"/>
        <end position="554"/>
    </location>
</feature>
<evidence type="ECO:0000259" key="6">
    <source>
        <dbReference type="PROSITE" id="PS50060"/>
    </source>
</evidence>
<keyword evidence="5" id="KW-0732">Signal</keyword>
<evidence type="ECO:0000256" key="3">
    <source>
        <dbReference type="SAM" id="MobiDB-lite"/>
    </source>
</evidence>
<feature type="domain" description="Sushi" evidence="7">
    <location>
        <begin position="83"/>
        <end position="137"/>
    </location>
</feature>
<dbReference type="InterPro" id="IPR051560">
    <property type="entry name" value="MAM_domain-containing"/>
</dbReference>
<feature type="region of interest" description="Disordered" evidence="3">
    <location>
        <begin position="415"/>
        <end position="719"/>
    </location>
</feature>
<name>A0AAV2HFP5_LYMST</name>
<sequence>MWFLMELLALVTSVLILSLVSQTECDNMSCAKIERRNMKFNLRSKGKFARFKCNKGYELLGHATAVCQSSGAWSVEIPRCIGPTCAAIPNTPGLVIDSLKNGALLKFSCSTGKVRDGVDSIYCEDDKWSALPPVCKEGVSMGCDFEGGLCGWSHDTSDDFDWTRNRGETPTADTGPLVDHTTNSVHGHYLFAESSSPQEAGKKTRLISPIYNPDSVVGLCLEFYYHMFGTDGDGNVGQLDVYIKPKDISPDKLTFKHQRFHKEGNQGDQWMKADFEIPEEKQPFQIVFQVTILNSWTSDIAIDDIRLHNCKEVLLTIVYIEWHCRKLNRKNFTSDNFHHRNVIQTTISVSQTTDSPKHDDVGNTTTTTPTPTTKVTPKRKPLVTGAATARTASGVNTTPATIPVVTTNRPSTALKTTTKATTVTTSTKSTITTTTTAPNTNKPKPTTTTPRPTTTTSRTTKTTTRPTTTTPRPTTTTSRTTTTTPKPTTTTPRSTSTSTRPTTTSMKPTTTALKTTSANTGLTSAAVTTRVQPATPASVATTTAAPTPATTVNAGLDTSTPSSAYGRTTSDTTTGTTSDTAARTTSDTAARTTSTSSEDKEDKDSVEDTNDDIDTTDDDDKSDNTGDDDTDDEDGEDDVDDTPDGDNNSTAADYIDNGITNAHHSFDTDDNGNNSSPVVDYDRRYKPGDSKVGDTGATDVQDGSEASAGSVKEGHGDSGTKELLPLIIGVVASVVVGAVVIAGLAYMWARNQRRKREKEEDDQMNIITEYVETNLNV</sequence>
<dbReference type="SUPFAM" id="SSF49899">
    <property type="entry name" value="Concanavalin A-like lectins/glucanases"/>
    <property type="match status" value="1"/>
</dbReference>
<feature type="disulfide bond" evidence="2">
    <location>
        <begin position="53"/>
        <end position="80"/>
    </location>
</feature>
<accession>A0AAV2HFP5</accession>
<dbReference type="PROSITE" id="PS50060">
    <property type="entry name" value="MAM_2"/>
    <property type="match status" value="1"/>
</dbReference>
<dbReference type="PANTHER" id="PTHR23282:SF146">
    <property type="entry name" value="RT07201P-RELATED"/>
    <property type="match status" value="1"/>
</dbReference>
<proteinExistence type="predicted"/>
<feature type="compositionally biased region" description="Acidic residues" evidence="3">
    <location>
        <begin position="604"/>
        <end position="644"/>
    </location>
</feature>
<feature type="compositionally biased region" description="Polar residues" evidence="3">
    <location>
        <begin position="521"/>
        <end position="532"/>
    </location>
</feature>
<keyword evidence="9" id="KW-1185">Reference proteome</keyword>
<dbReference type="InterPro" id="IPR000998">
    <property type="entry name" value="MAM_dom"/>
</dbReference>
<dbReference type="AlphaFoldDB" id="A0AAV2HFP5"/>
<evidence type="ECO:0000256" key="1">
    <source>
        <dbReference type="ARBA" id="ARBA00023157"/>
    </source>
</evidence>
<feature type="compositionally biased region" description="Low complexity" evidence="3">
    <location>
        <begin position="566"/>
        <end position="596"/>
    </location>
</feature>
<dbReference type="Proteomes" id="UP001497497">
    <property type="component" value="Unassembled WGS sequence"/>
</dbReference>
<evidence type="ECO:0000259" key="7">
    <source>
        <dbReference type="PROSITE" id="PS50923"/>
    </source>
</evidence>
<comment type="caution">
    <text evidence="8">The sequence shown here is derived from an EMBL/GenBank/DDBJ whole genome shotgun (WGS) entry which is preliminary data.</text>
</comment>
<dbReference type="CDD" id="cd06263">
    <property type="entry name" value="MAM"/>
    <property type="match status" value="1"/>
</dbReference>
<gene>
    <name evidence="8" type="ORF">GSLYS_00006703001</name>
</gene>
<evidence type="ECO:0000256" key="4">
    <source>
        <dbReference type="SAM" id="Phobius"/>
    </source>
</evidence>
<reference evidence="8 9" key="1">
    <citation type="submission" date="2024-04" db="EMBL/GenBank/DDBJ databases">
        <authorList>
            <consortium name="Genoscope - CEA"/>
            <person name="William W."/>
        </authorList>
    </citation>
    <scope>NUCLEOTIDE SEQUENCE [LARGE SCALE GENOMIC DNA]</scope>
</reference>